<gene>
    <name evidence="4" type="ORF">V6242_00825</name>
</gene>
<dbReference type="InterPro" id="IPR036291">
    <property type="entry name" value="NAD(P)-bd_dom_sf"/>
</dbReference>
<keyword evidence="2" id="KW-0520">NAD</keyword>
<evidence type="ECO:0000313" key="4">
    <source>
        <dbReference type="EMBL" id="MEL0611669.1"/>
    </source>
</evidence>
<organism evidence="4 5">
    <name type="scientific">Marinomonas arenicola</name>
    <dbReference type="NCBI Taxonomy" id="569601"/>
    <lineage>
        <taxon>Bacteria</taxon>
        <taxon>Pseudomonadati</taxon>
        <taxon>Pseudomonadota</taxon>
        <taxon>Gammaproteobacteria</taxon>
        <taxon>Oceanospirillales</taxon>
        <taxon>Oceanospirillaceae</taxon>
        <taxon>Marinomonas</taxon>
    </lineage>
</organism>
<name>A0ABU9G217_9GAMM</name>
<comment type="caution">
    <text evidence="4">The sequence shown here is derived from an EMBL/GenBank/DDBJ whole genome shotgun (WGS) entry which is preliminary data.</text>
</comment>
<reference evidence="4 5" key="1">
    <citation type="submission" date="2024-02" db="EMBL/GenBank/DDBJ databases">
        <title>Bacteria isolated from the canopy kelp, Nereocystis luetkeana.</title>
        <authorList>
            <person name="Pfister C.A."/>
            <person name="Younker I.T."/>
            <person name="Light S.H."/>
        </authorList>
    </citation>
    <scope>NUCLEOTIDE SEQUENCE [LARGE SCALE GENOMIC DNA]</scope>
    <source>
        <strain evidence="4 5">TI.4.07</strain>
    </source>
</reference>
<dbReference type="CDD" id="cd12164">
    <property type="entry name" value="GDH_like_2"/>
    <property type="match status" value="1"/>
</dbReference>
<evidence type="ECO:0000256" key="2">
    <source>
        <dbReference type="ARBA" id="ARBA00023027"/>
    </source>
</evidence>
<evidence type="ECO:0000313" key="5">
    <source>
        <dbReference type="Proteomes" id="UP001379949"/>
    </source>
</evidence>
<proteinExistence type="predicted"/>
<dbReference type="InterPro" id="IPR006140">
    <property type="entry name" value="D-isomer_DH_NAD-bd"/>
</dbReference>
<keyword evidence="5" id="KW-1185">Reference proteome</keyword>
<feature type="domain" description="D-isomer specific 2-hydroxyacid dehydrogenase NAD-binding" evidence="3">
    <location>
        <begin position="106"/>
        <end position="275"/>
    </location>
</feature>
<dbReference type="PANTHER" id="PTHR43333:SF1">
    <property type="entry name" value="D-ISOMER SPECIFIC 2-HYDROXYACID DEHYDROGENASE NAD-BINDING DOMAIN-CONTAINING PROTEIN"/>
    <property type="match status" value="1"/>
</dbReference>
<dbReference type="PANTHER" id="PTHR43333">
    <property type="entry name" value="2-HACID_DH_C DOMAIN-CONTAINING PROTEIN"/>
    <property type="match status" value="1"/>
</dbReference>
<keyword evidence="1" id="KW-0560">Oxidoreductase</keyword>
<accession>A0ABU9G217</accession>
<evidence type="ECO:0000256" key="1">
    <source>
        <dbReference type="ARBA" id="ARBA00023002"/>
    </source>
</evidence>
<dbReference type="RefSeq" id="WP_341566026.1">
    <property type="nucleotide sequence ID" value="NZ_JBAKAR010000001.1"/>
</dbReference>
<dbReference type="Pfam" id="PF02826">
    <property type="entry name" value="2-Hacid_dh_C"/>
    <property type="match status" value="1"/>
</dbReference>
<protein>
    <submittedName>
        <fullName evidence="4">Glyoxylate/hydroxypyruvate reductase A</fullName>
    </submittedName>
</protein>
<dbReference type="Gene3D" id="3.40.50.720">
    <property type="entry name" value="NAD(P)-binding Rossmann-like Domain"/>
    <property type="match status" value="2"/>
</dbReference>
<sequence>MIPFVSRAPQTEQRLWVKALAKALPEEHIMPFAELSEEQKNTCELAIVANPDPSELLALPELKWVHSVWAGVERMVMELDRPRFSIVRLIDPELASTMSEAVLAWSLFLHREMYAYQEQQERKDWRQRPMVRAQDRRISVLGLGELGKTSALRLKENGFEVSGWSRRPKTIQGVSCFHGQEGLYELLRQSDILICLLPLTEQTRGILNQDTLAYLPQNSSIINFARGAIIDEQALLSALDKQVSHAVLDVFTQEPLPQNHPYWQHPNISVLPHVSAPTHPASASQIVANNIRRYRERGEMPQIVDVNIGY</sequence>
<dbReference type="SUPFAM" id="SSF51735">
    <property type="entry name" value="NAD(P)-binding Rossmann-fold domains"/>
    <property type="match status" value="1"/>
</dbReference>
<evidence type="ECO:0000259" key="3">
    <source>
        <dbReference type="Pfam" id="PF02826"/>
    </source>
</evidence>
<dbReference type="Proteomes" id="UP001379949">
    <property type="component" value="Unassembled WGS sequence"/>
</dbReference>
<dbReference type="EMBL" id="JBAKAR010000001">
    <property type="protein sequence ID" value="MEL0611669.1"/>
    <property type="molecule type" value="Genomic_DNA"/>
</dbReference>